<dbReference type="AlphaFoldDB" id="A0A932YZ96"/>
<feature type="domain" description="GIY-YIG" evidence="2">
    <location>
        <begin position="1"/>
        <end position="76"/>
    </location>
</feature>
<gene>
    <name evidence="3" type="ORF">HY473_02620</name>
</gene>
<name>A0A932YZ96_9BACT</name>
<protein>
    <submittedName>
        <fullName evidence="3">GIY-YIG nuclease family protein</fullName>
    </submittedName>
</protein>
<dbReference type="PROSITE" id="PS50164">
    <property type="entry name" value="GIY_YIG"/>
    <property type="match status" value="1"/>
</dbReference>
<evidence type="ECO:0000313" key="4">
    <source>
        <dbReference type="Proteomes" id="UP000756703"/>
    </source>
</evidence>
<dbReference type="Gene3D" id="3.40.1440.10">
    <property type="entry name" value="GIY-YIG endonuclease"/>
    <property type="match status" value="1"/>
</dbReference>
<dbReference type="InterPro" id="IPR050190">
    <property type="entry name" value="UPF0213_domain"/>
</dbReference>
<dbReference type="SUPFAM" id="SSF82771">
    <property type="entry name" value="GIY-YIG endonuclease"/>
    <property type="match status" value="1"/>
</dbReference>
<comment type="similarity">
    <text evidence="1">Belongs to the UPF0213 family.</text>
</comment>
<proteinExistence type="inferred from homology"/>
<organism evidence="3 4">
    <name type="scientific">Candidatus Sungiibacteriota bacterium</name>
    <dbReference type="NCBI Taxonomy" id="2750080"/>
    <lineage>
        <taxon>Bacteria</taxon>
        <taxon>Candidatus Sungiibacteriota</taxon>
    </lineage>
</organism>
<accession>A0A932YZ96</accession>
<dbReference type="InterPro" id="IPR035901">
    <property type="entry name" value="GIY-YIG_endonuc_sf"/>
</dbReference>
<dbReference type="PANTHER" id="PTHR34477">
    <property type="entry name" value="UPF0213 PROTEIN YHBQ"/>
    <property type="match status" value="1"/>
</dbReference>
<dbReference type="Pfam" id="PF01541">
    <property type="entry name" value="GIY-YIG"/>
    <property type="match status" value="1"/>
</dbReference>
<evidence type="ECO:0000313" key="3">
    <source>
        <dbReference type="EMBL" id="MBI4132953.1"/>
    </source>
</evidence>
<evidence type="ECO:0000256" key="1">
    <source>
        <dbReference type="ARBA" id="ARBA00007435"/>
    </source>
</evidence>
<reference evidence="3" key="1">
    <citation type="submission" date="2020-07" db="EMBL/GenBank/DDBJ databases">
        <title>Huge and variable diversity of episymbiotic CPR bacteria and DPANN archaea in groundwater ecosystems.</title>
        <authorList>
            <person name="He C.Y."/>
            <person name="Keren R."/>
            <person name="Whittaker M."/>
            <person name="Farag I.F."/>
            <person name="Doudna J."/>
            <person name="Cate J.H.D."/>
            <person name="Banfield J.F."/>
        </authorList>
    </citation>
    <scope>NUCLEOTIDE SEQUENCE</scope>
    <source>
        <strain evidence="3">NC_groundwater_1225_Ag_S-0.1um_56_177</strain>
    </source>
</reference>
<dbReference type="InterPro" id="IPR000305">
    <property type="entry name" value="GIY-YIG_endonuc"/>
</dbReference>
<comment type="caution">
    <text evidence="3">The sequence shown here is derived from an EMBL/GenBank/DDBJ whole genome shotgun (WGS) entry which is preliminary data.</text>
</comment>
<dbReference type="Proteomes" id="UP000756703">
    <property type="component" value="Unassembled WGS sequence"/>
</dbReference>
<dbReference type="PANTHER" id="PTHR34477:SF1">
    <property type="entry name" value="UPF0213 PROTEIN YHBQ"/>
    <property type="match status" value="1"/>
</dbReference>
<evidence type="ECO:0000259" key="2">
    <source>
        <dbReference type="PROSITE" id="PS50164"/>
    </source>
</evidence>
<dbReference type="EMBL" id="JACQMI010000017">
    <property type="protein sequence ID" value="MBI4132953.1"/>
    <property type="molecule type" value="Genomic_DNA"/>
</dbReference>
<dbReference type="CDD" id="cd10456">
    <property type="entry name" value="GIY-YIG_UPF0213"/>
    <property type="match status" value="1"/>
</dbReference>
<sequence length="80" mass="9423">MYYLYILKCADTTLYTGIARDLEKRIAEHNTDTLGAKYTRSRRPVKLAYSRRFKSRANAQKEEARIKALSRKEKLVLIKK</sequence>